<organism evidence="1 2">
    <name type="scientific">Helicobacter zhangjianzhongii</name>
    <dbReference type="NCBI Taxonomy" id="2974574"/>
    <lineage>
        <taxon>Bacteria</taxon>
        <taxon>Pseudomonadati</taxon>
        <taxon>Campylobacterota</taxon>
        <taxon>Epsilonproteobacteria</taxon>
        <taxon>Campylobacterales</taxon>
        <taxon>Helicobacteraceae</taxon>
        <taxon>Helicobacter</taxon>
    </lineage>
</organism>
<name>A0ACC6FSZ0_9HELI</name>
<reference evidence="1 2" key="1">
    <citation type="journal article" date="2023" name="Microorganisms">
        <title>Isolation and Genomic Characteristics of Cat-Borne Campylobacter felis sp. nov. and Sheep-Borne Campylobacter ovis sp. nov.</title>
        <authorList>
            <person name="Wang H."/>
            <person name="Li Y."/>
            <person name="Gu Y."/>
            <person name="Zhou G."/>
            <person name="Chen X."/>
            <person name="Zhang X."/>
            <person name="Shao Z."/>
            <person name="Zhang J."/>
            <person name="Zhang M."/>
        </authorList>
    </citation>
    <scope>NUCLEOTIDE SEQUENCE [LARGE SCALE GENOMIC DNA]</scope>
    <source>
        <strain evidence="1 2">XJK30-2</strain>
    </source>
</reference>
<keyword evidence="1" id="KW-0560">Oxidoreductase</keyword>
<gene>
    <name evidence="1" type="primary">dnaJ</name>
    <name evidence="1" type="ORF">NYG90_06745</name>
</gene>
<sequence>MEEFDYYEILEIERTNDKEVIKKAYRKLALKYHPDRNPDDKSAEERFKQINEAYEILSDDEKRQIYDRYGKDGLERQGKGFSGDFSGFGSIFEDLFGQAFGFGGGRRARAEQEKYDLDFLMRLDLSFKEAVFGCKKSISIVYKTPCNECNGSGSADKQSTTCPDCKGKGQVFIQQGFMAFGQTCPRCQGSGNVITNPCKACKGEGFSTKNEEVEISVPAGVDNEMRLRISGKGNQAKSGARGDLYLVLYVQEDKHFIRNGNDVYIEVPVFFTQILLGAKIHIPSLRGEPIELNLPPNTKDKEQFVFRDEGIADVNGRGKGRLIAQVSITYPKTLSSEQKELIQRLDESFGVHSKPYENIFQEAFEKIKGWFGEKKSEKKSEKKKA</sequence>
<protein>
    <submittedName>
        <fullName evidence="1">Molecular chaperone DnaJ</fullName>
        <ecNumber evidence="1">1.8.4.-</ecNumber>
    </submittedName>
</protein>
<comment type="caution">
    <text evidence="1">The sequence shown here is derived from an EMBL/GenBank/DDBJ whole genome shotgun (WGS) entry which is preliminary data.</text>
</comment>
<accession>A0ACC6FSZ0</accession>
<evidence type="ECO:0000313" key="2">
    <source>
        <dbReference type="Proteomes" id="UP001173802"/>
    </source>
</evidence>
<keyword evidence="2" id="KW-1185">Reference proteome</keyword>
<dbReference type="EC" id="1.8.4.-" evidence="1"/>
<dbReference type="EMBL" id="JANURN010000005">
    <property type="protein sequence ID" value="MDL0082365.1"/>
    <property type="molecule type" value="Genomic_DNA"/>
</dbReference>
<dbReference type="Proteomes" id="UP001173802">
    <property type="component" value="Unassembled WGS sequence"/>
</dbReference>
<evidence type="ECO:0000313" key="1">
    <source>
        <dbReference type="EMBL" id="MDL0082365.1"/>
    </source>
</evidence>
<proteinExistence type="predicted"/>